<dbReference type="GO" id="GO:0000049">
    <property type="term" value="F:tRNA binding"/>
    <property type="evidence" value="ECO:0007669"/>
    <property type="project" value="UniProtKB-KW"/>
</dbReference>
<evidence type="ECO:0000256" key="4">
    <source>
        <dbReference type="ARBA" id="ARBA00022598"/>
    </source>
</evidence>
<dbReference type="SUPFAM" id="SSF55681">
    <property type="entry name" value="Class II aaRS and biotin synthetases"/>
    <property type="match status" value="1"/>
</dbReference>
<comment type="caution">
    <text evidence="12">The sequence shown here is derived from an EMBL/GenBank/DDBJ whole genome shotgun (WGS) entry which is preliminary data.</text>
</comment>
<evidence type="ECO:0000256" key="10">
    <source>
        <dbReference type="SAM" id="MobiDB-lite"/>
    </source>
</evidence>
<dbReference type="InterPro" id="IPR018165">
    <property type="entry name" value="Ala-tRNA-synth_IIc_core"/>
</dbReference>
<dbReference type="Gene3D" id="3.30.980.10">
    <property type="entry name" value="Threonyl-trna Synthetase, Chain A, domain 2"/>
    <property type="match status" value="1"/>
</dbReference>
<dbReference type="InterPro" id="IPR045864">
    <property type="entry name" value="aa-tRNA-synth_II/BPL/LPL"/>
</dbReference>
<comment type="similarity">
    <text evidence="1">Belongs to the class-II aminoacyl-tRNA synthetase family.</text>
</comment>
<dbReference type="STRING" id="1194695.A0A5A7U2S3"/>
<dbReference type="GO" id="GO:0004813">
    <property type="term" value="F:alanine-tRNA ligase activity"/>
    <property type="evidence" value="ECO:0007669"/>
    <property type="project" value="UniProtKB-EC"/>
</dbReference>
<evidence type="ECO:0000256" key="9">
    <source>
        <dbReference type="ARBA" id="ARBA00023146"/>
    </source>
</evidence>
<accession>A0A5A7U2S3</accession>
<evidence type="ECO:0000256" key="8">
    <source>
        <dbReference type="ARBA" id="ARBA00022917"/>
    </source>
</evidence>
<dbReference type="PANTHER" id="PTHR11777:SF9">
    <property type="entry name" value="ALANINE--TRNA LIGASE, CYTOPLASMIC"/>
    <property type="match status" value="1"/>
</dbReference>
<dbReference type="GO" id="GO:0002161">
    <property type="term" value="F:aminoacyl-tRNA deacylase activity"/>
    <property type="evidence" value="ECO:0007669"/>
    <property type="project" value="TreeGrafter"/>
</dbReference>
<keyword evidence="8" id="KW-0648">Protein biosynthesis</keyword>
<dbReference type="GO" id="GO:0009507">
    <property type="term" value="C:chloroplast"/>
    <property type="evidence" value="ECO:0007669"/>
    <property type="project" value="TreeGrafter"/>
</dbReference>
<dbReference type="InterPro" id="IPR018162">
    <property type="entry name" value="Ala-tRNA-ligase_IIc_anticod-bd"/>
</dbReference>
<dbReference type="EC" id="6.1.1.7" evidence="2"/>
<evidence type="ECO:0000259" key="11">
    <source>
        <dbReference type="PROSITE" id="PS50860"/>
    </source>
</evidence>
<dbReference type="Gene3D" id="3.30.930.10">
    <property type="entry name" value="Bira Bifunctional Protein, Domain 2"/>
    <property type="match status" value="1"/>
</dbReference>
<keyword evidence="5" id="KW-0547">Nucleotide-binding</keyword>
<dbReference type="InterPro" id="IPR002318">
    <property type="entry name" value="Ala-tRNA-lgiase_IIc"/>
</dbReference>
<dbReference type="AlphaFoldDB" id="A0A5A7U2S3"/>
<evidence type="ECO:0000256" key="2">
    <source>
        <dbReference type="ARBA" id="ARBA00013168"/>
    </source>
</evidence>
<evidence type="ECO:0000256" key="3">
    <source>
        <dbReference type="ARBA" id="ARBA00022555"/>
    </source>
</evidence>
<dbReference type="InterPro" id="IPR050058">
    <property type="entry name" value="Ala-tRNA_ligase"/>
</dbReference>
<evidence type="ECO:0000256" key="6">
    <source>
        <dbReference type="ARBA" id="ARBA00022840"/>
    </source>
</evidence>
<sequence>MLTSNSNGGSGSFTATESDGNGSSLQLYEKLSFSYPSGLLQPLIHERDTYLAWSLKRSKAVNKSKRVVGVIGRGHMNAIDSTVLPETATFVSPFSFVVQVNQYLNFEARVLQLREGKRFNNLLWLAVAMESPTCVNSSPCYHRRQLLPLPHRARASRGTLSPPHHRHVTDSGCMNQFKPIFLGTVDPNTSLSKLTRACNTQKCIRAGGKHNDLDDVGKDTYHHTFFEMLGNWSFGDYFKKEAITWAWELLTQVYKLPTDRIYATYFGGDEKAGLAPDNEARDIWLKFLPAERVLPFGCKDHESVVKAIYTGYEFLESVAAGNEVGLVLESTSFYAEQGGKVPLVHFKYAMFKYFEVDYERRTLIAPNHTCTHMLNFALRDNFWEMGDTGPCNEGREYVLRRILRRAVRYGSEVLKAQEGFFNGLVSIVVKVMGDVFPELKQHELRIREIIAEEEASFGKTLLKGIEKFKKAAQDVQGKILSGQRVITKQMTAIEEMVASEYNYSQTLIFVTRS</sequence>
<dbReference type="EMBL" id="SSTE01013029">
    <property type="protein sequence ID" value="KAA0047975.1"/>
    <property type="molecule type" value="Genomic_DNA"/>
</dbReference>
<dbReference type="PRINTS" id="PR00980">
    <property type="entry name" value="TRNASYNTHALA"/>
</dbReference>
<evidence type="ECO:0000313" key="13">
    <source>
        <dbReference type="Proteomes" id="UP000321393"/>
    </source>
</evidence>
<keyword evidence="9" id="KW-0030">Aminoacyl-tRNA synthetase</keyword>
<protein>
    <recommendedName>
        <fullName evidence="2">alanine--tRNA ligase</fullName>
        <ecNumber evidence="2">6.1.1.7</ecNumber>
    </recommendedName>
</protein>
<feature type="domain" description="Alanyl-transfer RNA synthetases family profile" evidence="11">
    <location>
        <begin position="174"/>
        <end position="486"/>
    </location>
</feature>
<dbReference type="PROSITE" id="PS50860">
    <property type="entry name" value="AA_TRNA_LIGASE_II_ALA"/>
    <property type="match status" value="1"/>
</dbReference>
<dbReference type="PANTHER" id="PTHR11777">
    <property type="entry name" value="ALANYL-TRNA SYNTHETASE"/>
    <property type="match status" value="1"/>
</dbReference>
<dbReference type="GO" id="GO:0005739">
    <property type="term" value="C:mitochondrion"/>
    <property type="evidence" value="ECO:0007669"/>
    <property type="project" value="TreeGrafter"/>
</dbReference>
<reference evidence="12 13" key="1">
    <citation type="submission" date="2019-08" db="EMBL/GenBank/DDBJ databases">
        <title>Draft genome sequences of two oriental melons (Cucumis melo L. var makuwa).</title>
        <authorList>
            <person name="Kwon S.-Y."/>
        </authorList>
    </citation>
    <scope>NUCLEOTIDE SEQUENCE [LARGE SCALE GENOMIC DNA]</scope>
    <source>
        <strain evidence="13">cv. SW 3</strain>
        <tissue evidence="12">Leaf</tissue>
    </source>
</reference>
<dbReference type="Pfam" id="PF01411">
    <property type="entry name" value="tRNA-synt_2c"/>
    <property type="match status" value="2"/>
</dbReference>
<evidence type="ECO:0000256" key="5">
    <source>
        <dbReference type="ARBA" id="ARBA00022741"/>
    </source>
</evidence>
<keyword evidence="4 12" id="KW-0436">Ligase</keyword>
<organism evidence="12 13">
    <name type="scientific">Cucumis melo var. makuwa</name>
    <name type="common">Oriental melon</name>
    <dbReference type="NCBI Taxonomy" id="1194695"/>
    <lineage>
        <taxon>Eukaryota</taxon>
        <taxon>Viridiplantae</taxon>
        <taxon>Streptophyta</taxon>
        <taxon>Embryophyta</taxon>
        <taxon>Tracheophyta</taxon>
        <taxon>Spermatophyta</taxon>
        <taxon>Magnoliopsida</taxon>
        <taxon>eudicotyledons</taxon>
        <taxon>Gunneridae</taxon>
        <taxon>Pentapetalae</taxon>
        <taxon>rosids</taxon>
        <taxon>fabids</taxon>
        <taxon>Cucurbitales</taxon>
        <taxon>Cucurbitaceae</taxon>
        <taxon>Benincaseae</taxon>
        <taxon>Cucumis</taxon>
    </lineage>
</organism>
<keyword evidence="3" id="KW-0820">tRNA-binding</keyword>
<name>A0A5A7U2S3_CUCMM</name>
<dbReference type="Proteomes" id="UP000321393">
    <property type="component" value="Unassembled WGS sequence"/>
</dbReference>
<keyword evidence="6" id="KW-0067">ATP-binding</keyword>
<dbReference type="OrthoDB" id="2423964at2759"/>
<evidence type="ECO:0000256" key="7">
    <source>
        <dbReference type="ARBA" id="ARBA00022884"/>
    </source>
</evidence>
<dbReference type="SUPFAM" id="SSF101353">
    <property type="entry name" value="Putative anticodon-binding domain of alanyl-tRNA synthetase (AlaRS)"/>
    <property type="match status" value="1"/>
</dbReference>
<evidence type="ECO:0000313" key="12">
    <source>
        <dbReference type="EMBL" id="KAA0047975.1"/>
    </source>
</evidence>
<gene>
    <name evidence="12" type="ORF">E6C27_scaffold385G00380</name>
</gene>
<dbReference type="GO" id="GO:0006419">
    <property type="term" value="P:alanyl-tRNA aminoacylation"/>
    <property type="evidence" value="ECO:0007669"/>
    <property type="project" value="InterPro"/>
</dbReference>
<dbReference type="InterPro" id="IPR018164">
    <property type="entry name" value="Ala-tRNA-synth_IIc_N"/>
</dbReference>
<proteinExistence type="inferred from homology"/>
<evidence type="ECO:0000256" key="1">
    <source>
        <dbReference type="ARBA" id="ARBA00008226"/>
    </source>
</evidence>
<dbReference type="GO" id="GO:0005524">
    <property type="term" value="F:ATP binding"/>
    <property type="evidence" value="ECO:0007669"/>
    <property type="project" value="UniProtKB-KW"/>
</dbReference>
<feature type="region of interest" description="Disordered" evidence="10">
    <location>
        <begin position="1"/>
        <end position="21"/>
    </location>
</feature>
<keyword evidence="7" id="KW-0694">RNA-binding</keyword>